<protein>
    <submittedName>
        <fullName evidence="1">Uncharacterized protein</fullName>
    </submittedName>
</protein>
<dbReference type="OrthoDB" id="5089392at2759"/>
<accession>A0A9P8UPP3</accession>
<keyword evidence="2" id="KW-1185">Reference proteome</keyword>
<dbReference type="EMBL" id="JAGPXC010000002">
    <property type="protein sequence ID" value="KAH6656620.1"/>
    <property type="molecule type" value="Genomic_DNA"/>
</dbReference>
<reference evidence="1" key="1">
    <citation type="journal article" date="2021" name="Nat. Commun.">
        <title>Genetic determinants of endophytism in the Arabidopsis root mycobiome.</title>
        <authorList>
            <person name="Mesny F."/>
            <person name="Miyauchi S."/>
            <person name="Thiergart T."/>
            <person name="Pickel B."/>
            <person name="Atanasova L."/>
            <person name="Karlsson M."/>
            <person name="Huettel B."/>
            <person name="Barry K.W."/>
            <person name="Haridas S."/>
            <person name="Chen C."/>
            <person name="Bauer D."/>
            <person name="Andreopoulos W."/>
            <person name="Pangilinan J."/>
            <person name="LaButti K."/>
            <person name="Riley R."/>
            <person name="Lipzen A."/>
            <person name="Clum A."/>
            <person name="Drula E."/>
            <person name="Henrissat B."/>
            <person name="Kohler A."/>
            <person name="Grigoriev I.V."/>
            <person name="Martin F.M."/>
            <person name="Hacquard S."/>
        </authorList>
    </citation>
    <scope>NUCLEOTIDE SEQUENCE</scope>
    <source>
        <strain evidence="1">MPI-SDFR-AT-0073</strain>
    </source>
</reference>
<dbReference type="AlphaFoldDB" id="A0A9P8UPP3"/>
<comment type="caution">
    <text evidence="1">The sequence shown here is derived from an EMBL/GenBank/DDBJ whole genome shotgun (WGS) entry which is preliminary data.</text>
</comment>
<name>A0A9P8UPP3_9PEZI</name>
<dbReference type="RefSeq" id="XP_045960854.1">
    <property type="nucleotide sequence ID" value="XM_046101844.1"/>
</dbReference>
<gene>
    <name evidence="1" type="ORF">BKA67DRAFT_552478</name>
</gene>
<dbReference type="Proteomes" id="UP000758603">
    <property type="component" value="Unassembled WGS sequence"/>
</dbReference>
<proteinExistence type="predicted"/>
<organism evidence="1 2">
    <name type="scientific">Truncatella angustata</name>
    <dbReference type="NCBI Taxonomy" id="152316"/>
    <lineage>
        <taxon>Eukaryota</taxon>
        <taxon>Fungi</taxon>
        <taxon>Dikarya</taxon>
        <taxon>Ascomycota</taxon>
        <taxon>Pezizomycotina</taxon>
        <taxon>Sordariomycetes</taxon>
        <taxon>Xylariomycetidae</taxon>
        <taxon>Amphisphaeriales</taxon>
        <taxon>Sporocadaceae</taxon>
        <taxon>Truncatella</taxon>
    </lineage>
</organism>
<dbReference type="Pfam" id="PF17615">
    <property type="entry name" value="C166"/>
    <property type="match status" value="1"/>
</dbReference>
<dbReference type="GeneID" id="70130736"/>
<evidence type="ECO:0000313" key="2">
    <source>
        <dbReference type="Proteomes" id="UP000758603"/>
    </source>
</evidence>
<evidence type="ECO:0000313" key="1">
    <source>
        <dbReference type="EMBL" id="KAH6656620.1"/>
    </source>
</evidence>
<sequence>MLLCIIISMSANQLVENLQSLTFQSADSKQAADSINAQNLFTAVPNLVNKLKEIINKVSQDISAQGNGNLAGSLKESDQSLIYEAFKNFTRVHQELLNRITAKHGVMSMPALTAPITQVLRALEESVDALVFNIIDSIPHHDKECKSSKGSLDGAFGKAISTYDS</sequence>